<feature type="compositionally biased region" description="Low complexity" evidence="1">
    <location>
        <begin position="259"/>
        <end position="270"/>
    </location>
</feature>
<evidence type="ECO:0000256" key="2">
    <source>
        <dbReference type="SAM" id="Phobius"/>
    </source>
</evidence>
<feature type="compositionally biased region" description="Low complexity" evidence="1">
    <location>
        <begin position="344"/>
        <end position="355"/>
    </location>
</feature>
<dbReference type="Proteomes" id="UP001595872">
    <property type="component" value="Unassembled WGS sequence"/>
</dbReference>
<dbReference type="RefSeq" id="WP_378260146.1">
    <property type="nucleotide sequence ID" value="NZ_JBHSIT010000009.1"/>
</dbReference>
<organism evidence="3 4">
    <name type="scientific">Actinomadura gamaensis</name>
    <dbReference type="NCBI Taxonomy" id="1763541"/>
    <lineage>
        <taxon>Bacteria</taxon>
        <taxon>Bacillati</taxon>
        <taxon>Actinomycetota</taxon>
        <taxon>Actinomycetes</taxon>
        <taxon>Streptosporangiales</taxon>
        <taxon>Thermomonosporaceae</taxon>
        <taxon>Actinomadura</taxon>
    </lineage>
</organism>
<comment type="caution">
    <text evidence="3">The sequence shown here is derived from an EMBL/GenBank/DDBJ whole genome shotgun (WGS) entry which is preliminary data.</text>
</comment>
<feature type="region of interest" description="Disordered" evidence="1">
    <location>
        <begin position="180"/>
        <end position="396"/>
    </location>
</feature>
<feature type="compositionally biased region" description="Pro residues" evidence="1">
    <location>
        <begin position="249"/>
        <end position="258"/>
    </location>
</feature>
<protein>
    <submittedName>
        <fullName evidence="3">Uncharacterized protein</fullName>
    </submittedName>
</protein>
<gene>
    <name evidence="3" type="ORF">ACFPCY_28815</name>
</gene>
<feature type="transmembrane region" description="Helical" evidence="2">
    <location>
        <begin position="7"/>
        <end position="30"/>
    </location>
</feature>
<feature type="transmembrane region" description="Helical" evidence="2">
    <location>
        <begin position="73"/>
        <end position="92"/>
    </location>
</feature>
<feature type="transmembrane region" description="Helical" evidence="2">
    <location>
        <begin position="151"/>
        <end position="174"/>
    </location>
</feature>
<keyword evidence="2" id="KW-0472">Membrane</keyword>
<name>A0ABV9U6A4_9ACTN</name>
<proteinExistence type="predicted"/>
<sequence length="396" mass="40186">MTVRRMLVVAVGALVPTVLYVLVVANQWVYDGMVKVDVDLSRGLGPLLRISQAPGWRVTGADGRMSGPAGDLIFAQDISTFFFLLILTGLVFGGARALSAERGLFSAVVLGWWATFVAAGVTGFLRGFLYADALHFPSGEYSLSVWQTASTAAQFGFWFGWLGGLGAMVSLLILRATGSRPPRTQPPASPYTHPAPGYPAPALPPTAAPAPTAAPPSTAALTPAAAPAATPTPPPAQYAQPGYPQWAPNVPPATPPPNAEASAPDAAAPASDEDASATDGSASASDEDAATSDPDQDAASHTAQAPATVIEQTPATVIEQASPTLIEERPTASEDAPDKNTQATTTTTSTTTTTTKAAEDASDGGAARASGAGGGAVPPQVGAAERSADEPLPPPL</sequence>
<evidence type="ECO:0000313" key="3">
    <source>
        <dbReference type="EMBL" id="MFC4911339.1"/>
    </source>
</evidence>
<feature type="compositionally biased region" description="Low complexity" evidence="1">
    <location>
        <begin position="237"/>
        <end position="248"/>
    </location>
</feature>
<feature type="compositionally biased region" description="Polar residues" evidence="1">
    <location>
        <begin position="299"/>
        <end position="323"/>
    </location>
</feature>
<feature type="compositionally biased region" description="Acidic residues" evidence="1">
    <location>
        <begin position="285"/>
        <end position="296"/>
    </location>
</feature>
<feature type="compositionally biased region" description="Low complexity" evidence="1">
    <location>
        <begin position="215"/>
        <end position="229"/>
    </location>
</feature>
<evidence type="ECO:0000256" key="1">
    <source>
        <dbReference type="SAM" id="MobiDB-lite"/>
    </source>
</evidence>
<accession>A0ABV9U6A4</accession>
<feature type="compositionally biased region" description="Basic and acidic residues" evidence="1">
    <location>
        <begin position="326"/>
        <end position="338"/>
    </location>
</feature>
<feature type="compositionally biased region" description="Pro residues" evidence="1">
    <location>
        <begin position="196"/>
        <end position="214"/>
    </location>
</feature>
<reference evidence="4" key="1">
    <citation type="journal article" date="2019" name="Int. J. Syst. Evol. Microbiol.">
        <title>The Global Catalogue of Microorganisms (GCM) 10K type strain sequencing project: providing services to taxonomists for standard genome sequencing and annotation.</title>
        <authorList>
            <consortium name="The Broad Institute Genomics Platform"/>
            <consortium name="The Broad Institute Genome Sequencing Center for Infectious Disease"/>
            <person name="Wu L."/>
            <person name="Ma J."/>
        </authorList>
    </citation>
    <scope>NUCLEOTIDE SEQUENCE [LARGE SCALE GENOMIC DNA]</scope>
    <source>
        <strain evidence="4">KLKA75</strain>
    </source>
</reference>
<keyword evidence="4" id="KW-1185">Reference proteome</keyword>
<keyword evidence="2" id="KW-1133">Transmembrane helix</keyword>
<feature type="transmembrane region" description="Helical" evidence="2">
    <location>
        <begin position="104"/>
        <end position="131"/>
    </location>
</feature>
<keyword evidence="2" id="KW-0812">Transmembrane</keyword>
<evidence type="ECO:0000313" key="4">
    <source>
        <dbReference type="Proteomes" id="UP001595872"/>
    </source>
</evidence>
<dbReference type="EMBL" id="JBHSIT010000009">
    <property type="protein sequence ID" value="MFC4911339.1"/>
    <property type="molecule type" value="Genomic_DNA"/>
</dbReference>